<sequence>MREREWRQKLYTKRMAALHIAALAVIVFAIWIGFGPLNDIPFLICSCAGSGAAAVLAIAYIRILRLDALEALKPVCGLLLVLILACPIPHMIPETWPYHPQVWVRGTRGLASLIVIGLAVFYFIKTRKQGRHKAGMVICLVFGILLCIACLTTTAF</sequence>
<gene>
    <name evidence="2" type="ORF">H8S18_09445</name>
</gene>
<proteinExistence type="predicted"/>
<feature type="transmembrane region" description="Helical" evidence="1">
    <location>
        <begin position="75"/>
        <end position="92"/>
    </location>
</feature>
<feature type="transmembrane region" description="Helical" evidence="1">
    <location>
        <begin position="16"/>
        <end position="34"/>
    </location>
</feature>
<keyword evidence="1" id="KW-1133">Transmembrane helix</keyword>
<evidence type="ECO:0000313" key="3">
    <source>
        <dbReference type="Proteomes" id="UP000606889"/>
    </source>
</evidence>
<feature type="transmembrane region" description="Helical" evidence="1">
    <location>
        <begin position="136"/>
        <end position="155"/>
    </location>
</feature>
<keyword evidence="1" id="KW-0812">Transmembrane</keyword>
<organism evidence="2 3">
    <name type="scientific">Christensenella tenuis</name>
    <dbReference type="NCBI Taxonomy" id="2763033"/>
    <lineage>
        <taxon>Bacteria</taxon>
        <taxon>Bacillati</taxon>
        <taxon>Bacillota</taxon>
        <taxon>Clostridia</taxon>
        <taxon>Christensenellales</taxon>
        <taxon>Christensenellaceae</taxon>
        <taxon>Christensenella</taxon>
    </lineage>
</organism>
<accession>A0ABR7EFL6</accession>
<protein>
    <submittedName>
        <fullName evidence="2">Uncharacterized protein</fullName>
    </submittedName>
</protein>
<dbReference type="EMBL" id="JACOON010000004">
    <property type="protein sequence ID" value="MBC5648560.1"/>
    <property type="molecule type" value="Genomic_DNA"/>
</dbReference>
<feature type="transmembrane region" description="Helical" evidence="1">
    <location>
        <begin position="104"/>
        <end position="124"/>
    </location>
</feature>
<dbReference type="Proteomes" id="UP000606889">
    <property type="component" value="Unassembled WGS sequence"/>
</dbReference>
<keyword evidence="3" id="KW-1185">Reference proteome</keyword>
<reference evidence="2 3" key="1">
    <citation type="submission" date="2020-08" db="EMBL/GenBank/DDBJ databases">
        <title>Genome public.</title>
        <authorList>
            <person name="Liu C."/>
            <person name="Sun Q."/>
        </authorList>
    </citation>
    <scope>NUCLEOTIDE SEQUENCE [LARGE SCALE GENOMIC DNA]</scope>
    <source>
        <strain evidence="2 3">NSJ-35</strain>
    </source>
</reference>
<dbReference type="RefSeq" id="WP_186858059.1">
    <property type="nucleotide sequence ID" value="NZ_JACOON010000004.1"/>
</dbReference>
<comment type="caution">
    <text evidence="2">The sequence shown here is derived from an EMBL/GenBank/DDBJ whole genome shotgun (WGS) entry which is preliminary data.</text>
</comment>
<evidence type="ECO:0000256" key="1">
    <source>
        <dbReference type="SAM" id="Phobius"/>
    </source>
</evidence>
<evidence type="ECO:0000313" key="2">
    <source>
        <dbReference type="EMBL" id="MBC5648560.1"/>
    </source>
</evidence>
<feature type="transmembrane region" description="Helical" evidence="1">
    <location>
        <begin position="40"/>
        <end position="63"/>
    </location>
</feature>
<keyword evidence="1" id="KW-0472">Membrane</keyword>
<name>A0ABR7EFL6_9FIRM</name>